<name>A0A8A4K0J0_PANAN</name>
<dbReference type="AlphaFoldDB" id="A0A8A4K0J0"/>
<organism evidence="1 2">
    <name type="scientific">Pantoea ananas</name>
    <name type="common">Erwinia uredovora</name>
    <dbReference type="NCBI Taxonomy" id="553"/>
    <lineage>
        <taxon>Bacteria</taxon>
        <taxon>Pseudomonadati</taxon>
        <taxon>Pseudomonadota</taxon>
        <taxon>Gammaproteobacteria</taxon>
        <taxon>Enterobacterales</taxon>
        <taxon>Erwiniaceae</taxon>
        <taxon>Pantoea</taxon>
    </lineage>
</organism>
<dbReference type="EMBL" id="CP059084">
    <property type="protein sequence ID" value="QTC45358.1"/>
    <property type="molecule type" value="Genomic_DNA"/>
</dbReference>
<dbReference type="RefSeq" id="WP_207806366.1">
    <property type="nucleotide sequence ID" value="NZ_CP059084.1"/>
</dbReference>
<proteinExistence type="predicted"/>
<evidence type="ECO:0000313" key="2">
    <source>
        <dbReference type="Proteomes" id="UP000663901"/>
    </source>
</evidence>
<accession>A0A8A4K0J0</accession>
<reference evidence="1" key="1">
    <citation type="submission" date="2020-07" db="EMBL/GenBank/DDBJ databases">
        <title>Genome Sequences for Panteoa spp. that cause Center Rot in Onions.</title>
        <authorList>
            <person name="Asselin J.A."/>
            <person name="Helmann T."/>
            <person name="Beer S."/>
            <person name="Stodghill P."/>
        </authorList>
    </citation>
    <scope>NUCLEOTIDE SEQUENCE</scope>
    <source>
        <strain evidence="1">OC5a</strain>
    </source>
</reference>
<dbReference type="Proteomes" id="UP000663901">
    <property type="component" value="Chromosome"/>
</dbReference>
<sequence>MDLDKSDMETISAYIKAENPSYKGPVFIDLRRLTELHMPFAELVAQIAIMTVLDNFSGWDWDAWNARQQPVSHTVKRCEAGLV</sequence>
<evidence type="ECO:0000313" key="1">
    <source>
        <dbReference type="EMBL" id="QTC45358.1"/>
    </source>
</evidence>
<gene>
    <name evidence="1" type="ORF">H0Z12_16860</name>
</gene>
<protein>
    <submittedName>
        <fullName evidence="1">Uncharacterized protein</fullName>
    </submittedName>
</protein>